<keyword evidence="3" id="KW-1185">Reference proteome</keyword>
<protein>
    <submittedName>
        <fullName evidence="2">Uncharacterized protein</fullName>
    </submittedName>
</protein>
<feature type="compositionally biased region" description="Polar residues" evidence="1">
    <location>
        <begin position="600"/>
        <end position="610"/>
    </location>
</feature>
<feature type="region of interest" description="Disordered" evidence="1">
    <location>
        <begin position="574"/>
        <end position="610"/>
    </location>
</feature>
<dbReference type="OrthoDB" id="5137130at2"/>
<proteinExistence type="predicted"/>
<evidence type="ECO:0000256" key="1">
    <source>
        <dbReference type="SAM" id="MobiDB-lite"/>
    </source>
</evidence>
<dbReference type="EMBL" id="VKAC01000002">
    <property type="protein sequence ID" value="TXR57398.1"/>
    <property type="molecule type" value="Genomic_DNA"/>
</dbReference>
<evidence type="ECO:0000313" key="2">
    <source>
        <dbReference type="EMBL" id="TXR57398.1"/>
    </source>
</evidence>
<accession>A0A5C8ZJP6</accession>
<organism evidence="2 3">
    <name type="scientific">Quadrisphaera setariae</name>
    <dbReference type="NCBI Taxonomy" id="2593304"/>
    <lineage>
        <taxon>Bacteria</taxon>
        <taxon>Bacillati</taxon>
        <taxon>Actinomycetota</taxon>
        <taxon>Actinomycetes</taxon>
        <taxon>Kineosporiales</taxon>
        <taxon>Kineosporiaceae</taxon>
        <taxon>Quadrisphaera</taxon>
    </lineage>
</organism>
<feature type="compositionally biased region" description="Low complexity" evidence="1">
    <location>
        <begin position="574"/>
        <end position="597"/>
    </location>
</feature>
<evidence type="ECO:0000313" key="3">
    <source>
        <dbReference type="Proteomes" id="UP000321234"/>
    </source>
</evidence>
<gene>
    <name evidence="2" type="ORF">FMM08_03865</name>
</gene>
<dbReference type="AlphaFoldDB" id="A0A5C8ZJP6"/>
<dbReference type="RefSeq" id="WP_147925039.1">
    <property type="nucleotide sequence ID" value="NZ_VKAC01000002.1"/>
</dbReference>
<sequence>MALPMVIGLMLVSALLVMGVTAVSLTAAGSASGTRASIQSQASAEAGLAAAQSNIMAKTYACTFASPVGSTPVYSVAVQYGVSTGGPDCPAPAGALTTVSAKTAVLVSTGSAAAGGTQGHSAGDVSRLEVVLSLGGTTIATSSPTSAPSPAFDRAVFVGSGSVKSSGNWALKNGSSSTGGLYVNGTLDCSQINVQGPAVVYGSAGLNGGNCVFGQGLTISQDLTACTSTKITGTLTVGGQATGGCSVDGDVYVGKDFACSSSVTGLISVQGAMNGGWGCSAGKDLRVGGDLGQNSYSVTGAVVSTSGTVSSNAQGSMGSLTVKTKPSSSPGNLTVAGKSCGWGSSPACKISQSSSSSTPPTSPVAVPSSAEAMPVYTAASFGTATPWATLIRQRYLAHGSTQWAETRFVNSGDTCSITAPASVQQDGDSTSLNGPLDAPADVSVVDARACSTVTLNKVTVQLNGDLTLLVNSFYSTSGIKVVKGSAVPTGTTPVLRIVSPMSDGTSTCAANSANNSIKFDSAAASLGSDVSMLLYSSGKIDMSNDLSFYGQMISCAIPELKNNISINYRAVAPSSASTSSSPSSSSGSPSNSGSSAGAWTLSSVRDLSRG</sequence>
<reference evidence="2 3" key="1">
    <citation type="submission" date="2019-07" db="EMBL/GenBank/DDBJ databases">
        <title>Quadrisphaera sp. strain DD2A genome sequencing and assembly.</title>
        <authorList>
            <person name="Kim I."/>
        </authorList>
    </citation>
    <scope>NUCLEOTIDE SEQUENCE [LARGE SCALE GENOMIC DNA]</scope>
    <source>
        <strain evidence="2 3">DD2A</strain>
    </source>
</reference>
<feature type="region of interest" description="Disordered" evidence="1">
    <location>
        <begin position="312"/>
        <end position="331"/>
    </location>
</feature>
<dbReference type="Proteomes" id="UP000321234">
    <property type="component" value="Unassembled WGS sequence"/>
</dbReference>
<comment type="caution">
    <text evidence="2">The sequence shown here is derived from an EMBL/GenBank/DDBJ whole genome shotgun (WGS) entry which is preliminary data.</text>
</comment>
<name>A0A5C8ZJP6_9ACTN</name>